<protein>
    <submittedName>
        <fullName evidence="1">Uncharacterized protein</fullName>
    </submittedName>
</protein>
<organism evidence="1 2">
    <name type="scientific">Aspergillus ochraceoroseus IBT 24754</name>
    <dbReference type="NCBI Taxonomy" id="1392256"/>
    <lineage>
        <taxon>Eukaryota</taxon>
        <taxon>Fungi</taxon>
        <taxon>Dikarya</taxon>
        <taxon>Ascomycota</taxon>
        <taxon>Pezizomycotina</taxon>
        <taxon>Eurotiomycetes</taxon>
        <taxon>Eurotiomycetidae</taxon>
        <taxon>Eurotiales</taxon>
        <taxon>Aspergillaceae</taxon>
        <taxon>Aspergillus</taxon>
        <taxon>Aspergillus subgen. Nidulantes</taxon>
    </lineage>
</organism>
<dbReference type="VEuPathDB" id="FungiDB:P175DRAFT_0556259"/>
<dbReference type="Proteomes" id="UP000244073">
    <property type="component" value="Unassembled WGS sequence"/>
</dbReference>
<accession>A0A2T5M520</accession>
<proteinExistence type="predicted"/>
<gene>
    <name evidence="1" type="ORF">P175DRAFT_0556259</name>
</gene>
<name>A0A2T5M520_9EURO</name>
<dbReference type="GeneID" id="63817568"/>
<dbReference type="RefSeq" id="XP_040755014.1">
    <property type="nucleotide sequence ID" value="XM_040900684.1"/>
</dbReference>
<sequence>MPSPPPPLVPLVPFLLRFSQPGGIDALVVYYIDSGLRVVDIRDDDPQWLHRPLEVGSQHKPTEMRYDQAITSASSLPR</sequence>
<comment type="caution">
    <text evidence="1">The sequence shown here is derived from an EMBL/GenBank/DDBJ whole genome shotgun (WGS) entry which is preliminary data.</text>
</comment>
<evidence type="ECO:0000313" key="2">
    <source>
        <dbReference type="Proteomes" id="UP000244073"/>
    </source>
</evidence>
<reference evidence="1 2" key="1">
    <citation type="journal article" date="2018" name="Proc. Natl. Acad. Sci. U.S.A.">
        <title>Linking secondary metabolites to gene clusters through genome sequencing of six diverse Aspergillus species.</title>
        <authorList>
            <person name="Kaerboelling I."/>
            <person name="Vesth T.C."/>
            <person name="Frisvad J.C."/>
            <person name="Nybo J.L."/>
            <person name="Theobald S."/>
            <person name="Kuo A."/>
            <person name="Bowyer P."/>
            <person name="Matsuda Y."/>
            <person name="Mondo S."/>
            <person name="Lyhne E.K."/>
            <person name="Kogle M.E."/>
            <person name="Clum A."/>
            <person name="Lipzen A."/>
            <person name="Salamov A."/>
            <person name="Ngan C.Y."/>
            <person name="Daum C."/>
            <person name="Chiniquy J."/>
            <person name="Barry K."/>
            <person name="LaButti K."/>
            <person name="Haridas S."/>
            <person name="Simmons B.A."/>
            <person name="Magnuson J.K."/>
            <person name="Mortensen U.H."/>
            <person name="Larsen T.O."/>
            <person name="Grigoriev I.V."/>
            <person name="Baker S.E."/>
            <person name="Andersen M.R."/>
        </authorList>
    </citation>
    <scope>NUCLEOTIDE SEQUENCE [LARGE SCALE GENOMIC DNA]</scope>
    <source>
        <strain evidence="1 2">IBT 24754</strain>
    </source>
</reference>
<dbReference type="EMBL" id="MSFN02000002">
    <property type="protein sequence ID" value="PTU23622.1"/>
    <property type="molecule type" value="Genomic_DNA"/>
</dbReference>
<evidence type="ECO:0000313" key="1">
    <source>
        <dbReference type="EMBL" id="PTU23622.1"/>
    </source>
</evidence>
<dbReference type="AlphaFoldDB" id="A0A2T5M520"/>